<dbReference type="Proteomes" id="UP000828390">
    <property type="component" value="Unassembled WGS sequence"/>
</dbReference>
<evidence type="ECO:0000313" key="2">
    <source>
        <dbReference type="Proteomes" id="UP000828390"/>
    </source>
</evidence>
<keyword evidence="2" id="KW-1185">Reference proteome</keyword>
<proteinExistence type="predicted"/>
<protein>
    <submittedName>
        <fullName evidence="1">Uncharacterized protein</fullName>
    </submittedName>
</protein>
<reference evidence="1" key="1">
    <citation type="journal article" date="2019" name="bioRxiv">
        <title>The Genome of the Zebra Mussel, Dreissena polymorpha: A Resource for Invasive Species Research.</title>
        <authorList>
            <person name="McCartney M.A."/>
            <person name="Auch B."/>
            <person name="Kono T."/>
            <person name="Mallez S."/>
            <person name="Zhang Y."/>
            <person name="Obille A."/>
            <person name="Becker A."/>
            <person name="Abrahante J.E."/>
            <person name="Garbe J."/>
            <person name="Badalamenti J.P."/>
            <person name="Herman A."/>
            <person name="Mangelson H."/>
            <person name="Liachko I."/>
            <person name="Sullivan S."/>
            <person name="Sone E.D."/>
            <person name="Koren S."/>
            <person name="Silverstein K.A.T."/>
            <person name="Beckman K.B."/>
            <person name="Gohl D.M."/>
        </authorList>
    </citation>
    <scope>NUCLEOTIDE SEQUENCE</scope>
    <source>
        <strain evidence="1">Duluth1</strain>
        <tissue evidence="1">Whole animal</tissue>
    </source>
</reference>
<dbReference type="EMBL" id="JAIWYP010000003">
    <property type="protein sequence ID" value="KAH3851047.1"/>
    <property type="molecule type" value="Genomic_DNA"/>
</dbReference>
<sequence>MDFNAVKNVSYEPAEYGSEFLTPNHASSNMLYTDPEMWPKFWGISLDSANEIFECIHSGLPASFSATFT</sequence>
<organism evidence="1 2">
    <name type="scientific">Dreissena polymorpha</name>
    <name type="common">Zebra mussel</name>
    <name type="synonym">Mytilus polymorpha</name>
    <dbReference type="NCBI Taxonomy" id="45954"/>
    <lineage>
        <taxon>Eukaryota</taxon>
        <taxon>Metazoa</taxon>
        <taxon>Spiralia</taxon>
        <taxon>Lophotrochozoa</taxon>
        <taxon>Mollusca</taxon>
        <taxon>Bivalvia</taxon>
        <taxon>Autobranchia</taxon>
        <taxon>Heteroconchia</taxon>
        <taxon>Euheterodonta</taxon>
        <taxon>Imparidentia</taxon>
        <taxon>Neoheterodontei</taxon>
        <taxon>Myida</taxon>
        <taxon>Dreissenoidea</taxon>
        <taxon>Dreissenidae</taxon>
        <taxon>Dreissena</taxon>
    </lineage>
</organism>
<reference evidence="1" key="2">
    <citation type="submission" date="2020-11" db="EMBL/GenBank/DDBJ databases">
        <authorList>
            <person name="McCartney M.A."/>
            <person name="Auch B."/>
            <person name="Kono T."/>
            <person name="Mallez S."/>
            <person name="Becker A."/>
            <person name="Gohl D.M."/>
            <person name="Silverstein K.A.T."/>
            <person name="Koren S."/>
            <person name="Bechman K.B."/>
            <person name="Herman A."/>
            <person name="Abrahante J.E."/>
            <person name="Garbe J."/>
        </authorList>
    </citation>
    <scope>NUCLEOTIDE SEQUENCE</scope>
    <source>
        <strain evidence="1">Duluth1</strain>
        <tissue evidence="1">Whole animal</tissue>
    </source>
</reference>
<name>A0A9D4L340_DREPO</name>
<comment type="caution">
    <text evidence="1">The sequence shown here is derived from an EMBL/GenBank/DDBJ whole genome shotgun (WGS) entry which is preliminary data.</text>
</comment>
<accession>A0A9D4L340</accession>
<gene>
    <name evidence="1" type="ORF">DPMN_093525</name>
</gene>
<dbReference type="AlphaFoldDB" id="A0A9D4L340"/>
<evidence type="ECO:0000313" key="1">
    <source>
        <dbReference type="EMBL" id="KAH3851047.1"/>
    </source>
</evidence>